<dbReference type="InterPro" id="IPR001736">
    <property type="entry name" value="PLipase_D/transphosphatidylase"/>
</dbReference>
<dbReference type="InterPro" id="IPR050534">
    <property type="entry name" value="Coronavir_polyprotein_1ab"/>
</dbReference>
<dbReference type="InterPro" id="IPR013498">
    <property type="entry name" value="Topo_IA_Znf"/>
</dbReference>
<dbReference type="InterPro" id="IPR027417">
    <property type="entry name" value="P-loop_NTPase"/>
</dbReference>
<dbReference type="Proteomes" id="UP000276223">
    <property type="component" value="Unassembled WGS sequence"/>
</dbReference>
<dbReference type="EMBL" id="RJVA01000013">
    <property type="protein sequence ID" value="ROQ90904.1"/>
    <property type="molecule type" value="Genomic_DNA"/>
</dbReference>
<dbReference type="GO" id="GO:0043139">
    <property type="term" value="F:5'-3' DNA helicase activity"/>
    <property type="evidence" value="ECO:0007669"/>
    <property type="project" value="TreeGrafter"/>
</dbReference>
<dbReference type="PROSITE" id="PS50035">
    <property type="entry name" value="PLD"/>
    <property type="match status" value="1"/>
</dbReference>
<evidence type="ECO:0000313" key="10">
    <source>
        <dbReference type="Proteomes" id="UP000276223"/>
    </source>
</evidence>
<dbReference type="GO" id="GO:0003677">
    <property type="term" value="F:DNA binding"/>
    <property type="evidence" value="ECO:0007669"/>
    <property type="project" value="InterPro"/>
</dbReference>
<feature type="coiled-coil region" evidence="6">
    <location>
        <begin position="256"/>
        <end position="338"/>
    </location>
</feature>
<dbReference type="InterPro" id="IPR025202">
    <property type="entry name" value="PLD-like_dom"/>
</dbReference>
<evidence type="ECO:0000256" key="7">
    <source>
        <dbReference type="SAM" id="MobiDB-lite"/>
    </source>
</evidence>
<evidence type="ECO:0000256" key="2">
    <source>
        <dbReference type="ARBA" id="ARBA00022741"/>
    </source>
</evidence>
<dbReference type="Pfam" id="PF01396">
    <property type="entry name" value="Zn_ribbon_Top1"/>
    <property type="match status" value="2"/>
</dbReference>
<dbReference type="SUPFAM" id="SSF57783">
    <property type="entry name" value="Zinc beta-ribbon"/>
    <property type="match status" value="1"/>
</dbReference>
<proteinExistence type="inferred from homology"/>
<evidence type="ECO:0000256" key="1">
    <source>
        <dbReference type="ARBA" id="ARBA00007913"/>
    </source>
</evidence>
<feature type="domain" description="PLD phosphodiesterase" evidence="8">
    <location>
        <begin position="872"/>
        <end position="899"/>
    </location>
</feature>
<keyword evidence="6" id="KW-0175">Coiled coil</keyword>
<protein>
    <submittedName>
        <fullName evidence="9">Topoisomerase-like DNA binding C4 zinc finger protein</fullName>
    </submittedName>
</protein>
<dbReference type="CDD" id="cd18808">
    <property type="entry name" value="SF1_C_Upf1"/>
    <property type="match status" value="1"/>
</dbReference>
<dbReference type="Pfam" id="PF13087">
    <property type="entry name" value="AAA_12"/>
    <property type="match status" value="1"/>
</dbReference>
<gene>
    <name evidence="9" type="ORF">EDC27_2169</name>
</gene>
<dbReference type="GO" id="GO:0006793">
    <property type="term" value="P:phosphorus metabolic process"/>
    <property type="evidence" value="ECO:0007669"/>
    <property type="project" value="UniProtKB-ARBA"/>
</dbReference>
<dbReference type="GO" id="GO:0005524">
    <property type="term" value="F:ATP binding"/>
    <property type="evidence" value="ECO:0007669"/>
    <property type="project" value="UniProtKB-KW"/>
</dbReference>
<dbReference type="Gene3D" id="3.30.65.10">
    <property type="entry name" value="Bacterial Topoisomerase I, domain 1"/>
    <property type="match status" value="1"/>
</dbReference>
<comment type="similarity">
    <text evidence="1">Belongs to the DNA2/NAM7 helicase family.</text>
</comment>
<organism evidence="9 10">
    <name type="scientific">Desulfosoma caldarium</name>
    <dbReference type="NCBI Taxonomy" id="610254"/>
    <lineage>
        <taxon>Bacteria</taxon>
        <taxon>Pseudomonadati</taxon>
        <taxon>Thermodesulfobacteriota</taxon>
        <taxon>Syntrophobacteria</taxon>
        <taxon>Syntrophobacterales</taxon>
        <taxon>Syntrophobacteraceae</taxon>
        <taxon>Desulfosoma</taxon>
    </lineage>
</organism>
<dbReference type="InterPro" id="IPR041677">
    <property type="entry name" value="DNA2/NAM7_AAA_11"/>
</dbReference>
<sequence>MLMIKALGLEIAAIRKKTGKTQIELRAGERVGAAGPNWIYRFVVHEDLNLRDDTPIRVTVGQEDVAGLLLSFRDGVLLVALEKDLGPRIAAARLVADDSFLLERLKERLEKVQNGEVSFNRSAADRVLGLKAASTADADPHPLVYSDGAANADQISAVRRSLGSDMTFVWGPPGTGKTSTLARIVEAHYRAGRSVLLVSNTNIAVDTAMERVVERLLGEPQFHQGLVIRKGPVVKPELRQRFGPQVIFDDIVARLSEKLQRDKDDLLREVAPLESEERSLVAALKIYEQLASTREELAANQKMLAATEENIARHEQEAEQHRIRAARARSDLERAQGMGPVRRFFLRLDPKRLAREAAEADQAAQAAFEAARALASDLTRLRAEIARLRKEVDQLVAQTQPYPPPDLIKTRLDKLGILIGQIRKRIEAIDSELAAIEQQVLARCKILGTTVYRTYLDKALQRQFDTVVIDEASMLMPPLVYYAAGLATQSVTVAGDFRQLPPIVMSDEQLTDEWLKRDVFEKAGIPKRLAQRKPTPHLIALGIQYRMCERICTLVNDLFYADHPLRSHPSANRCNGYFPLSEASLLYVDTAPFHPWAALRVGTYSRYNLFHALLVRNIIVHLAETGFLPPAGEPNDAVGVIAPYASQVRLIQSLLNERLGDRAAGVVATVHRYQGNEKAAVVLDLTDSYGTHLSHFLKATRMEQVGARLLNVAVSRARQHLILLGNFQYLRAHAPRDGFVRRLLDHFEHFGEALNVNALLPLAERDWIDGLHLAARATFDLPEEGAGVFNESTFYPAFLMDLARVRESIVIFSPFATPNGTARWADPLRVALARGVKARIVTRPPTEFGGGSSNEVVELVQSLRRLGVKVDLRARMHEKLAILDGRILWHGSLNILSHRDTHESMLRFESPAVCQQLTRLLATPARWGDEDAEVSLHAHENPACPLCGGPTVFKEGRYGIYFTCEDTTCEGKMDMRRGRSQRRSGHGRENEGSKGRGRRQDGARTDTGRKCPTPGCTGRLVERDGRFGRFLGCTNYPRCRYTQNVE</sequence>
<evidence type="ECO:0000313" key="9">
    <source>
        <dbReference type="EMBL" id="ROQ90904.1"/>
    </source>
</evidence>
<dbReference type="Pfam" id="PF13086">
    <property type="entry name" value="AAA_11"/>
    <property type="match status" value="1"/>
</dbReference>
<dbReference type="AlphaFoldDB" id="A0A3N1UI19"/>
<name>A0A3N1UI19_9BACT</name>
<keyword evidence="5" id="KW-0067">ATP-binding</keyword>
<dbReference type="PANTHER" id="PTHR43788:SF8">
    <property type="entry name" value="DNA-BINDING PROTEIN SMUBP-2"/>
    <property type="match status" value="1"/>
</dbReference>
<dbReference type="Gene3D" id="3.40.50.300">
    <property type="entry name" value="P-loop containing nucleotide triphosphate hydrolases"/>
    <property type="match status" value="3"/>
</dbReference>
<evidence type="ECO:0000256" key="5">
    <source>
        <dbReference type="ARBA" id="ARBA00022840"/>
    </source>
</evidence>
<keyword evidence="2" id="KW-0547">Nucleotide-binding</keyword>
<feature type="compositionally biased region" description="Basic and acidic residues" evidence="7">
    <location>
        <begin position="986"/>
        <end position="1009"/>
    </location>
</feature>
<accession>A0A3N1UI19</accession>
<keyword evidence="4" id="KW-0347">Helicase</keyword>
<dbReference type="InterPro" id="IPR047187">
    <property type="entry name" value="SF1_C_Upf1"/>
</dbReference>
<dbReference type="SUPFAM" id="SSF56024">
    <property type="entry name" value="Phospholipase D/nuclease"/>
    <property type="match status" value="1"/>
</dbReference>
<keyword evidence="3" id="KW-0378">Hydrolase</keyword>
<evidence type="ECO:0000256" key="4">
    <source>
        <dbReference type="ARBA" id="ARBA00022806"/>
    </source>
</evidence>
<dbReference type="CDD" id="cd09126">
    <property type="entry name" value="PLDc_C_DEXD_like"/>
    <property type="match status" value="1"/>
</dbReference>
<reference evidence="9 10" key="1">
    <citation type="submission" date="2018-11" db="EMBL/GenBank/DDBJ databases">
        <title>Genomic Encyclopedia of Type Strains, Phase IV (KMG-IV): sequencing the most valuable type-strain genomes for metagenomic binning, comparative biology and taxonomic classification.</title>
        <authorList>
            <person name="Goeker M."/>
        </authorList>
    </citation>
    <scope>NUCLEOTIDE SEQUENCE [LARGE SCALE GENOMIC DNA]</scope>
    <source>
        <strain evidence="9 10">DSM 22027</strain>
    </source>
</reference>
<dbReference type="GO" id="GO:0003916">
    <property type="term" value="F:DNA topoisomerase activity"/>
    <property type="evidence" value="ECO:0007669"/>
    <property type="project" value="InterPro"/>
</dbReference>
<feature type="coiled-coil region" evidence="6">
    <location>
        <begin position="371"/>
        <end position="439"/>
    </location>
</feature>
<dbReference type="SUPFAM" id="SSF52540">
    <property type="entry name" value="P-loop containing nucleoside triphosphate hydrolases"/>
    <property type="match status" value="1"/>
</dbReference>
<dbReference type="PANTHER" id="PTHR43788">
    <property type="entry name" value="DNA2/NAM7 HELICASE FAMILY MEMBER"/>
    <property type="match status" value="1"/>
</dbReference>
<dbReference type="InterPro" id="IPR041679">
    <property type="entry name" value="DNA2/NAM7-like_C"/>
</dbReference>
<dbReference type="GO" id="GO:0005694">
    <property type="term" value="C:chromosome"/>
    <property type="evidence" value="ECO:0007669"/>
    <property type="project" value="InterPro"/>
</dbReference>
<evidence type="ECO:0000256" key="6">
    <source>
        <dbReference type="SAM" id="Coils"/>
    </source>
</evidence>
<dbReference type="Gene3D" id="3.30.870.10">
    <property type="entry name" value="Endonuclease Chain A"/>
    <property type="match status" value="1"/>
</dbReference>
<evidence type="ECO:0000256" key="3">
    <source>
        <dbReference type="ARBA" id="ARBA00022801"/>
    </source>
</evidence>
<feature type="region of interest" description="Disordered" evidence="7">
    <location>
        <begin position="975"/>
        <end position="1012"/>
    </location>
</feature>
<dbReference type="GO" id="GO:0006265">
    <property type="term" value="P:DNA topological change"/>
    <property type="evidence" value="ECO:0007669"/>
    <property type="project" value="InterPro"/>
</dbReference>
<keyword evidence="10" id="KW-1185">Reference proteome</keyword>
<evidence type="ECO:0000259" key="8">
    <source>
        <dbReference type="PROSITE" id="PS50035"/>
    </source>
</evidence>
<dbReference type="GO" id="GO:0016787">
    <property type="term" value="F:hydrolase activity"/>
    <property type="evidence" value="ECO:0007669"/>
    <property type="project" value="UniProtKB-KW"/>
</dbReference>
<keyword evidence="9" id="KW-0413">Isomerase</keyword>
<dbReference type="Pfam" id="PF13091">
    <property type="entry name" value="PLDc_2"/>
    <property type="match status" value="1"/>
</dbReference>
<comment type="caution">
    <text evidence="9">The sequence shown here is derived from an EMBL/GenBank/DDBJ whole genome shotgun (WGS) entry which is preliminary data.</text>
</comment>